<dbReference type="InterPro" id="IPR005625">
    <property type="entry name" value="PepSY-ass_TM"/>
</dbReference>
<reference evidence="2 3" key="1">
    <citation type="submission" date="2020-11" db="EMBL/GenBank/DDBJ databases">
        <title>Vibrio nitrifigilis sp. nov., a marine nitrogen-fixing bacterium isolated from the lagoon sediment of an islet inside an atoll.</title>
        <authorList>
            <person name="Wang L.-T."/>
            <person name="Shieh W.Y."/>
        </authorList>
    </citation>
    <scope>NUCLEOTIDE SEQUENCE [LARGE SCALE GENOMIC DNA]</scope>
    <source>
        <strain evidence="2 3">NFV-1</strain>
    </source>
</reference>
<keyword evidence="1" id="KW-0812">Transmembrane</keyword>
<keyword evidence="3" id="KW-1185">Reference proteome</keyword>
<evidence type="ECO:0000256" key="1">
    <source>
        <dbReference type="SAM" id="Phobius"/>
    </source>
</evidence>
<evidence type="ECO:0000313" key="3">
    <source>
        <dbReference type="Proteomes" id="UP000597206"/>
    </source>
</evidence>
<gene>
    <name evidence="2" type="ORF">I1A42_04000</name>
</gene>
<proteinExistence type="predicted"/>
<name>A0ABS0GBE7_9VIBR</name>
<comment type="caution">
    <text evidence="2">The sequence shown here is derived from an EMBL/GenBank/DDBJ whole genome shotgun (WGS) entry which is preliminary data.</text>
</comment>
<sequence length="170" mass="19461">MTIQTEKFDEIQATARHFGIDANKIEIVPAYQKNQAWMVKEIDRRWPTQVDSVAINPQNLSVISHAEFEKFPLVAKLIRWGIDAHMGVLFGLINQIILALFGISLCCIIVFRLRHVVEKKTTTSRQWFYTITSSLGSTFNTNKVSDCVNNFGIKFGTSSAWNQRDFILCF</sequence>
<keyword evidence="1" id="KW-0472">Membrane</keyword>
<feature type="transmembrane region" description="Helical" evidence="1">
    <location>
        <begin position="88"/>
        <end position="111"/>
    </location>
</feature>
<dbReference type="PANTHER" id="PTHR34219:SF1">
    <property type="entry name" value="PEPSY DOMAIN-CONTAINING PROTEIN"/>
    <property type="match status" value="1"/>
</dbReference>
<dbReference type="PANTHER" id="PTHR34219">
    <property type="entry name" value="IRON-REGULATED INNER MEMBRANE PROTEIN-RELATED"/>
    <property type="match status" value="1"/>
</dbReference>
<protein>
    <submittedName>
        <fullName evidence="2">PepSY domain-containing protein</fullName>
    </submittedName>
</protein>
<organism evidence="2 3">
    <name type="scientific">Vibrio nitrifigilis</name>
    <dbReference type="NCBI Taxonomy" id="2789781"/>
    <lineage>
        <taxon>Bacteria</taxon>
        <taxon>Pseudomonadati</taxon>
        <taxon>Pseudomonadota</taxon>
        <taxon>Gammaproteobacteria</taxon>
        <taxon>Vibrionales</taxon>
        <taxon>Vibrionaceae</taxon>
        <taxon>Vibrio</taxon>
    </lineage>
</organism>
<dbReference type="Proteomes" id="UP000597206">
    <property type="component" value="Unassembled WGS sequence"/>
</dbReference>
<evidence type="ECO:0000313" key="2">
    <source>
        <dbReference type="EMBL" id="MBF8999729.1"/>
    </source>
</evidence>
<dbReference type="Pfam" id="PF03929">
    <property type="entry name" value="PepSY_TM"/>
    <property type="match status" value="1"/>
</dbReference>
<keyword evidence="1" id="KW-1133">Transmembrane helix</keyword>
<dbReference type="EMBL" id="JADPMR010000001">
    <property type="protein sequence ID" value="MBF8999729.1"/>
    <property type="molecule type" value="Genomic_DNA"/>
</dbReference>
<accession>A0ABS0GBE7</accession>
<dbReference type="RefSeq" id="WP_196122731.1">
    <property type="nucleotide sequence ID" value="NZ_JADPMR010000001.1"/>
</dbReference>